<dbReference type="InterPro" id="IPR027482">
    <property type="entry name" value="Sec1-like_dom2"/>
</dbReference>
<sequence length="774" mass="85049">MATTQNSLRDRQIRSIERMLNLNHDSPESANAHDQASHTGLPVPSVPLLNEDGEPIWKVLVFDDLGRDVISSVLRVSDLRAWGVTMHMHIAANRHPIPDVPVLYLVEPTEANLKGITSDLSRGLYSPAYINFLSSIPRALLEDFAKQTAEAGTSENIAQFFDQYLNFIVGEPDLFSLGMRKENTYWALNSAKTKDEELDNVVDRIVSGLFSVMVTMGVMPIIRCPPGAAAEMISAKLDRKLRDHILNSKDNLFSAPSNRQSAAAPSSRPVLIILDRNVDLIPMLSHSWTYQSLVHDVLKMKLNRITVETPIDEENPAKGTTKKAYDLTANDFFWAKNSAVPFPQVAEDIDAELMRYKADANDITKKTGASSIEDLQNDTSASAQHLKAAITLLPELRERKAVLDMHMNILAGLLTGIKDRQLDNFYQMEENIMKQTKAQMLEVINDSDKGKEPTDKLRLFIIWYLSTEQEITRAEMDKFEESLKTAGADTTSLAYVKQVRTTTRMTMLTTAPTPASQSSSTSGDLFRGFSSISSRLTTSLKETGITTNFDNIISGVKNFLPANRDLTVTKITESIMDPSSASSSAIAKTEDYLYFDPRSANARGTVPPASASRRNEMPGGLPGPGITPSFGMRRQGFSEAIVFTVGGGSMDEYGNLQEWTRRVNKEGGGSGMGKRRVVYGSTELINAEEFLGGELGMLGTRSGAISSANTKYYQSNTRFKSPQITNHLIVTNSQGISTPSTITSSLVIPFCASNHRVGTPLLILSSSLANKALP</sequence>
<dbReference type="Gene3D" id="3.90.830.10">
    <property type="entry name" value="Syntaxin Binding Protein 1, Chain A, domain 2"/>
    <property type="match status" value="1"/>
</dbReference>
<dbReference type="EMBL" id="VIGI01000010">
    <property type="protein sequence ID" value="KAB8295314.1"/>
    <property type="molecule type" value="Genomic_DNA"/>
</dbReference>
<dbReference type="Gene3D" id="1.25.40.60">
    <property type="match status" value="1"/>
</dbReference>
<feature type="compositionally biased region" description="Polar residues" evidence="2">
    <location>
        <begin position="28"/>
        <end position="38"/>
    </location>
</feature>
<dbReference type="OrthoDB" id="10251230at2759"/>
<evidence type="ECO:0000313" key="3">
    <source>
        <dbReference type="EMBL" id="KAB8295314.1"/>
    </source>
</evidence>
<proteinExistence type="inferred from homology"/>
<evidence type="ECO:0008006" key="5">
    <source>
        <dbReference type="Google" id="ProtNLM"/>
    </source>
</evidence>
<comment type="caution">
    <text evidence="3">The sequence shown here is derived from an EMBL/GenBank/DDBJ whole genome shotgun (WGS) entry which is preliminary data.</text>
</comment>
<dbReference type="PIRSF" id="PIRSF005715">
    <property type="entry name" value="VPS45_Sec1"/>
    <property type="match status" value="1"/>
</dbReference>
<dbReference type="AlphaFoldDB" id="A0A5N6K0K2"/>
<gene>
    <name evidence="3" type="ORF">EYC80_007217</name>
</gene>
<accession>A0A5N6K0K2</accession>
<name>A0A5N6K0K2_MONLA</name>
<dbReference type="PANTHER" id="PTHR11679">
    <property type="entry name" value="VESICLE PROTEIN SORTING-ASSOCIATED"/>
    <property type="match status" value="1"/>
</dbReference>
<dbReference type="Pfam" id="PF00995">
    <property type="entry name" value="Sec1"/>
    <property type="match status" value="1"/>
</dbReference>
<dbReference type="InterPro" id="IPR001619">
    <property type="entry name" value="Sec1-like"/>
</dbReference>
<dbReference type="SUPFAM" id="SSF56815">
    <property type="entry name" value="Sec1/munc18-like (SM) proteins"/>
    <property type="match status" value="1"/>
</dbReference>
<comment type="similarity">
    <text evidence="1">Belongs to the STXBP/unc-18/SEC1 family.</text>
</comment>
<organism evidence="3 4">
    <name type="scientific">Monilinia laxa</name>
    <name type="common">Brown rot fungus</name>
    <name type="synonym">Sclerotinia laxa</name>
    <dbReference type="NCBI Taxonomy" id="61186"/>
    <lineage>
        <taxon>Eukaryota</taxon>
        <taxon>Fungi</taxon>
        <taxon>Dikarya</taxon>
        <taxon>Ascomycota</taxon>
        <taxon>Pezizomycotina</taxon>
        <taxon>Leotiomycetes</taxon>
        <taxon>Helotiales</taxon>
        <taxon>Sclerotiniaceae</taxon>
        <taxon>Monilinia</taxon>
    </lineage>
</organism>
<dbReference type="Proteomes" id="UP000326757">
    <property type="component" value="Unassembled WGS sequence"/>
</dbReference>
<dbReference type="InterPro" id="IPR043127">
    <property type="entry name" value="Sec-1-like_dom3a"/>
</dbReference>
<dbReference type="InterPro" id="IPR043154">
    <property type="entry name" value="Sec-1-like_dom1"/>
</dbReference>
<dbReference type="Gene3D" id="3.40.50.2060">
    <property type="match status" value="1"/>
</dbReference>
<evidence type="ECO:0000256" key="2">
    <source>
        <dbReference type="SAM" id="MobiDB-lite"/>
    </source>
</evidence>
<dbReference type="InterPro" id="IPR036045">
    <property type="entry name" value="Sec1-like_sf"/>
</dbReference>
<evidence type="ECO:0000256" key="1">
    <source>
        <dbReference type="ARBA" id="ARBA00009884"/>
    </source>
</evidence>
<dbReference type="Gene3D" id="3.40.50.1910">
    <property type="match status" value="1"/>
</dbReference>
<reference evidence="3 4" key="1">
    <citation type="submission" date="2019-06" db="EMBL/GenBank/DDBJ databases">
        <title>Genome Sequence of the Brown Rot Fungal Pathogen Monilinia laxa.</title>
        <authorList>
            <person name="De Miccolis Angelini R.M."/>
            <person name="Landi L."/>
            <person name="Abate D."/>
            <person name="Pollastro S."/>
            <person name="Romanazzi G."/>
            <person name="Faretra F."/>
        </authorList>
    </citation>
    <scope>NUCLEOTIDE SEQUENCE [LARGE SCALE GENOMIC DNA]</scope>
    <source>
        <strain evidence="3 4">Mlax316</strain>
    </source>
</reference>
<feature type="region of interest" description="Disordered" evidence="2">
    <location>
        <begin position="24"/>
        <end position="44"/>
    </location>
</feature>
<evidence type="ECO:0000313" key="4">
    <source>
        <dbReference type="Proteomes" id="UP000326757"/>
    </source>
</evidence>
<protein>
    <recommendedName>
        <fullName evidence="5">Sec1-like protein</fullName>
    </recommendedName>
</protein>
<keyword evidence="4" id="KW-1185">Reference proteome</keyword>
<dbReference type="GO" id="GO:0016192">
    <property type="term" value="P:vesicle-mediated transport"/>
    <property type="evidence" value="ECO:0007669"/>
    <property type="project" value="InterPro"/>
</dbReference>